<feature type="compositionally biased region" description="Basic residues" evidence="1">
    <location>
        <begin position="33"/>
        <end position="43"/>
    </location>
</feature>
<sequence>MKFASRLRAGDDGYEVNASKGYPCGKAAQQRRNSGKIQKKGTQKVRGAAAVRCI</sequence>
<keyword evidence="3" id="KW-1185">Reference proteome</keyword>
<feature type="region of interest" description="Disordered" evidence="1">
    <location>
        <begin position="25"/>
        <end position="54"/>
    </location>
</feature>
<evidence type="ECO:0000313" key="2">
    <source>
        <dbReference type="EMBL" id="EEV17925.1"/>
    </source>
</evidence>
<gene>
    <name evidence="2" type="ORF">CAMGR0001_2298</name>
</gene>
<dbReference type="AlphaFoldDB" id="C8PHA4"/>
<accession>C8PHA4</accession>
<name>C8PHA4_9BACT</name>
<dbReference type="EMBL" id="ACYG01000022">
    <property type="protein sequence ID" value="EEV17925.1"/>
    <property type="molecule type" value="Genomic_DNA"/>
</dbReference>
<proteinExistence type="predicted"/>
<reference evidence="2 3" key="1">
    <citation type="submission" date="2009-07" db="EMBL/GenBank/DDBJ databases">
        <authorList>
            <person name="Madupu R."/>
            <person name="Sebastian Y."/>
            <person name="Durkin A.S."/>
            <person name="Torralba M."/>
            <person name="Methe B."/>
            <person name="Sutton G.G."/>
            <person name="Strausberg R.L."/>
            <person name="Nelson K.E."/>
        </authorList>
    </citation>
    <scope>NUCLEOTIDE SEQUENCE [LARGE SCALE GENOMIC DNA]</scope>
    <source>
        <strain evidence="2 3">RM3268</strain>
    </source>
</reference>
<evidence type="ECO:0000256" key="1">
    <source>
        <dbReference type="SAM" id="MobiDB-lite"/>
    </source>
</evidence>
<organism evidence="2 3">
    <name type="scientific">Campylobacter gracilis RM3268</name>
    <dbReference type="NCBI Taxonomy" id="553220"/>
    <lineage>
        <taxon>Bacteria</taxon>
        <taxon>Pseudomonadati</taxon>
        <taxon>Campylobacterota</taxon>
        <taxon>Epsilonproteobacteria</taxon>
        <taxon>Campylobacterales</taxon>
        <taxon>Campylobacteraceae</taxon>
        <taxon>Campylobacter</taxon>
    </lineage>
</organism>
<dbReference type="Proteomes" id="UP000005709">
    <property type="component" value="Unassembled WGS sequence"/>
</dbReference>
<comment type="caution">
    <text evidence="2">The sequence shown here is derived from an EMBL/GenBank/DDBJ whole genome shotgun (WGS) entry which is preliminary data.</text>
</comment>
<dbReference type="STRING" id="824.CGRAC_2065"/>
<evidence type="ECO:0000313" key="3">
    <source>
        <dbReference type="Proteomes" id="UP000005709"/>
    </source>
</evidence>
<protein>
    <submittedName>
        <fullName evidence="2">Uncharacterized protein</fullName>
    </submittedName>
</protein>